<keyword evidence="2" id="KW-0472">Membrane</keyword>
<feature type="region of interest" description="Disordered" evidence="1">
    <location>
        <begin position="120"/>
        <end position="146"/>
    </location>
</feature>
<gene>
    <name evidence="3" type="ORF">COMA2_30294</name>
</gene>
<proteinExistence type="predicted"/>
<evidence type="ECO:0000256" key="1">
    <source>
        <dbReference type="SAM" id="MobiDB-lite"/>
    </source>
</evidence>
<evidence type="ECO:0008006" key="5">
    <source>
        <dbReference type="Google" id="ProtNLM"/>
    </source>
</evidence>
<dbReference type="EMBL" id="CZPZ01000023">
    <property type="protein sequence ID" value="CUS37478.1"/>
    <property type="molecule type" value="Genomic_DNA"/>
</dbReference>
<protein>
    <recommendedName>
        <fullName evidence="5">Low affinity iron permease</fullName>
    </recommendedName>
</protein>
<evidence type="ECO:0000313" key="4">
    <source>
        <dbReference type="Proteomes" id="UP000198736"/>
    </source>
</evidence>
<evidence type="ECO:0000256" key="2">
    <source>
        <dbReference type="SAM" id="Phobius"/>
    </source>
</evidence>
<keyword evidence="2" id="KW-1133">Transmembrane helix</keyword>
<keyword evidence="4" id="KW-1185">Reference proteome</keyword>
<organism evidence="3 4">
    <name type="scientific">Candidatus Nitrospira nitrificans</name>
    <dbReference type="NCBI Taxonomy" id="1742973"/>
    <lineage>
        <taxon>Bacteria</taxon>
        <taxon>Pseudomonadati</taxon>
        <taxon>Nitrospirota</taxon>
        <taxon>Nitrospiria</taxon>
        <taxon>Nitrospirales</taxon>
        <taxon>Nitrospiraceae</taxon>
        <taxon>Nitrospira</taxon>
    </lineage>
</organism>
<dbReference type="Pfam" id="PF04120">
    <property type="entry name" value="Iron_permease"/>
    <property type="match status" value="1"/>
</dbReference>
<evidence type="ECO:0000313" key="3">
    <source>
        <dbReference type="EMBL" id="CUS37478.1"/>
    </source>
</evidence>
<dbReference type="Proteomes" id="UP000198736">
    <property type="component" value="Unassembled WGS sequence"/>
</dbReference>
<name>A0A0S4LNI9_9BACT</name>
<dbReference type="AlphaFoldDB" id="A0A0S4LNI9"/>
<sequence>MMIVAAWAITGPIFHFSDTWQLVINTGTTIVTFLMVFLIQNTQNRDSAAIQLKLDEVIRSTRGAHNAMLDLEKLSQQDLDNIQSLYQQLADQARQGAARGEAATGTPIIHAAALMECLEEKLEEKRETNGSMSRPPRKPKSTTLRK</sequence>
<dbReference type="GO" id="GO:0055085">
    <property type="term" value="P:transmembrane transport"/>
    <property type="evidence" value="ECO:0007669"/>
    <property type="project" value="InterPro"/>
</dbReference>
<reference evidence="4" key="1">
    <citation type="submission" date="2015-10" db="EMBL/GenBank/DDBJ databases">
        <authorList>
            <person name="Luecker S."/>
            <person name="Luecker S."/>
        </authorList>
    </citation>
    <scope>NUCLEOTIDE SEQUENCE [LARGE SCALE GENOMIC DNA]</scope>
</reference>
<feature type="transmembrane region" description="Helical" evidence="2">
    <location>
        <begin position="20"/>
        <end position="39"/>
    </location>
</feature>
<keyword evidence="2" id="KW-0812">Transmembrane</keyword>
<accession>A0A0S4LNI9</accession>
<feature type="compositionally biased region" description="Basic residues" evidence="1">
    <location>
        <begin position="135"/>
        <end position="146"/>
    </location>
</feature>
<dbReference type="STRING" id="1742973.COMA2_30294"/>
<dbReference type="InterPro" id="IPR007251">
    <property type="entry name" value="Iron_permease_Fet4"/>
</dbReference>